<protein>
    <recommendedName>
        <fullName evidence="1">Putative restriction endonuclease domain-containing protein</fullName>
    </recommendedName>
</protein>
<dbReference type="InterPro" id="IPR008538">
    <property type="entry name" value="Uma2"/>
</dbReference>
<dbReference type="InterPro" id="IPR012296">
    <property type="entry name" value="Nuclease_put_TT1808"/>
</dbReference>
<gene>
    <name evidence="2" type="ORF">A9309_00375</name>
</gene>
<dbReference type="Proteomes" id="UP000092607">
    <property type="component" value="Unassembled WGS sequence"/>
</dbReference>
<evidence type="ECO:0000313" key="3">
    <source>
        <dbReference type="Proteomes" id="UP000092607"/>
    </source>
</evidence>
<dbReference type="PANTHER" id="PTHR36558:SF1">
    <property type="entry name" value="RESTRICTION ENDONUCLEASE DOMAIN-CONTAINING PROTEIN-RELATED"/>
    <property type="match status" value="1"/>
</dbReference>
<organism evidence="2 3">
    <name type="scientific">Moraxella lacunata</name>
    <dbReference type="NCBI Taxonomy" id="477"/>
    <lineage>
        <taxon>Bacteria</taxon>
        <taxon>Pseudomonadati</taxon>
        <taxon>Pseudomonadota</taxon>
        <taxon>Gammaproteobacteria</taxon>
        <taxon>Moraxellales</taxon>
        <taxon>Moraxellaceae</taxon>
        <taxon>Moraxella</taxon>
    </lineage>
</organism>
<dbReference type="PANTHER" id="PTHR36558">
    <property type="entry name" value="GLR1098 PROTEIN"/>
    <property type="match status" value="1"/>
</dbReference>
<accession>A0A1B8Q310</accession>
<dbReference type="CDD" id="cd06260">
    <property type="entry name" value="DUF820-like"/>
    <property type="match status" value="1"/>
</dbReference>
<dbReference type="SUPFAM" id="SSF52980">
    <property type="entry name" value="Restriction endonuclease-like"/>
    <property type="match status" value="1"/>
</dbReference>
<feature type="domain" description="Putative restriction endonuclease" evidence="1">
    <location>
        <begin position="12"/>
        <end position="148"/>
    </location>
</feature>
<sequence>MNCDVDNKMTTQEFLAMLQNSDKDKRTELINGQMVQIAPMKPRQAKLIVNCANLITTHLYNQKSSCFCFTKMICKIDEHNCPQPDILVVCNDSVHGELLAHPTVVGEIFSSNRSNDMKKLARYKKCPSIFEILMIEQNKMQITLHKKTKWGNGRMRLIMQASVFI</sequence>
<reference evidence="2 3" key="1">
    <citation type="submission" date="2016-06" db="EMBL/GenBank/DDBJ databases">
        <title>Draft genome of Moraxella lacunata CCUG 57757A.</title>
        <authorList>
            <person name="Salva-Serra F."/>
            <person name="Engstrom-Jakobsson H."/>
            <person name="Thorell K."/>
            <person name="Gonzales-Siles L."/>
            <person name="Karlsson R."/>
            <person name="Boulund F."/>
            <person name="Engstrand L."/>
            <person name="Kristiansson E."/>
            <person name="Moore E."/>
        </authorList>
    </citation>
    <scope>NUCLEOTIDE SEQUENCE [LARGE SCALE GENOMIC DNA]</scope>
    <source>
        <strain evidence="2 3">CCUG 57757A</strain>
    </source>
</reference>
<evidence type="ECO:0000313" key="2">
    <source>
        <dbReference type="EMBL" id="OBX63347.1"/>
    </source>
</evidence>
<dbReference type="OrthoDB" id="5524117at2"/>
<comment type="caution">
    <text evidence="2">The sequence shown here is derived from an EMBL/GenBank/DDBJ whole genome shotgun (WGS) entry which is preliminary data.</text>
</comment>
<name>A0A1B8Q310_MORLA</name>
<proteinExistence type="predicted"/>
<dbReference type="AlphaFoldDB" id="A0A1B8Q310"/>
<evidence type="ECO:0000259" key="1">
    <source>
        <dbReference type="Pfam" id="PF05685"/>
    </source>
</evidence>
<dbReference type="InterPro" id="IPR011335">
    <property type="entry name" value="Restrct_endonuc-II-like"/>
</dbReference>
<dbReference type="EMBL" id="LZMS01000050">
    <property type="protein sequence ID" value="OBX63347.1"/>
    <property type="molecule type" value="Genomic_DNA"/>
</dbReference>
<dbReference type="Pfam" id="PF05685">
    <property type="entry name" value="Uma2"/>
    <property type="match status" value="1"/>
</dbReference>
<dbReference type="Gene3D" id="3.90.1570.10">
    <property type="entry name" value="tt1808, chain A"/>
    <property type="match status" value="1"/>
</dbReference>